<comment type="subcellular location">
    <subcellularLocation>
        <location evidence="1 6">Secreted</location>
        <location evidence="1 6">Cell wall</location>
    </subcellularLocation>
</comment>
<proteinExistence type="inferred from homology"/>
<evidence type="ECO:0000256" key="5">
    <source>
        <dbReference type="ARBA" id="ARBA00023157"/>
    </source>
</evidence>
<sequence>MKLRLLLSATLALAHLAVATPTPRDVLPPAIPASQCNTGNLQCCDTAQNANSPAVAIILALLGIAIPDVTAAVGLTCTPISVIGVGGDSCTAQPVCCASNSFNGLIAFGCTPVNLNL</sequence>
<dbReference type="Pfam" id="PF01185">
    <property type="entry name" value="Hydrophobin"/>
    <property type="match status" value="1"/>
</dbReference>
<feature type="signal peptide" evidence="6">
    <location>
        <begin position="1"/>
        <end position="19"/>
    </location>
</feature>
<keyword evidence="4 6" id="KW-0964">Secreted</keyword>
<dbReference type="OrthoDB" id="4225815at2759"/>
<dbReference type="InterPro" id="IPR001338">
    <property type="entry name" value="Class_I_Hydrophobin"/>
</dbReference>
<comment type="caution">
    <text evidence="7">The sequence shown here is derived from an EMBL/GenBank/DDBJ whole genome shotgun (WGS) entry which is preliminary data.</text>
</comment>
<evidence type="ECO:0000313" key="7">
    <source>
        <dbReference type="EMBL" id="KAJ3512702.1"/>
    </source>
</evidence>
<keyword evidence="8" id="KW-1185">Reference proteome</keyword>
<evidence type="ECO:0000256" key="4">
    <source>
        <dbReference type="ARBA" id="ARBA00022525"/>
    </source>
</evidence>
<protein>
    <recommendedName>
        <fullName evidence="6">Hydrophobin</fullName>
    </recommendedName>
</protein>
<dbReference type="CDD" id="cd23507">
    <property type="entry name" value="hydrophobin_I"/>
    <property type="match status" value="1"/>
</dbReference>
<reference evidence="7" key="1">
    <citation type="submission" date="2022-07" db="EMBL/GenBank/DDBJ databases">
        <title>Genome Sequence of Agrocybe chaxingu.</title>
        <authorList>
            <person name="Buettner E."/>
        </authorList>
    </citation>
    <scope>NUCLEOTIDE SEQUENCE</scope>
    <source>
        <strain evidence="7">MP-N11</strain>
    </source>
</reference>
<feature type="chain" id="PRO_5041018195" description="Hydrophobin" evidence="6">
    <location>
        <begin position="20"/>
        <end position="117"/>
    </location>
</feature>
<gene>
    <name evidence="7" type="ORF">NLJ89_g3373</name>
</gene>
<dbReference type="GO" id="GO:0009277">
    <property type="term" value="C:fungal-type cell wall"/>
    <property type="evidence" value="ECO:0007669"/>
    <property type="project" value="InterPro"/>
</dbReference>
<evidence type="ECO:0000256" key="6">
    <source>
        <dbReference type="RuleBase" id="RU365009"/>
    </source>
</evidence>
<accession>A0A9W8MVK0</accession>
<dbReference type="AlphaFoldDB" id="A0A9W8MVK0"/>
<organism evidence="7 8">
    <name type="scientific">Agrocybe chaxingu</name>
    <dbReference type="NCBI Taxonomy" id="84603"/>
    <lineage>
        <taxon>Eukaryota</taxon>
        <taxon>Fungi</taxon>
        <taxon>Dikarya</taxon>
        <taxon>Basidiomycota</taxon>
        <taxon>Agaricomycotina</taxon>
        <taxon>Agaricomycetes</taxon>
        <taxon>Agaricomycetidae</taxon>
        <taxon>Agaricales</taxon>
        <taxon>Agaricineae</taxon>
        <taxon>Strophariaceae</taxon>
        <taxon>Agrocybe</taxon>
    </lineage>
</organism>
<keyword evidence="6" id="KW-0732">Signal</keyword>
<evidence type="ECO:0000313" key="8">
    <source>
        <dbReference type="Proteomes" id="UP001148786"/>
    </source>
</evidence>
<dbReference type="SMART" id="SM00075">
    <property type="entry name" value="HYDRO"/>
    <property type="match status" value="1"/>
</dbReference>
<evidence type="ECO:0000256" key="1">
    <source>
        <dbReference type="ARBA" id="ARBA00004191"/>
    </source>
</evidence>
<evidence type="ECO:0000256" key="3">
    <source>
        <dbReference type="ARBA" id="ARBA00022512"/>
    </source>
</evidence>
<evidence type="ECO:0000256" key="2">
    <source>
        <dbReference type="ARBA" id="ARBA00010446"/>
    </source>
</evidence>
<name>A0A9W8MVK0_9AGAR</name>
<dbReference type="Proteomes" id="UP001148786">
    <property type="component" value="Unassembled WGS sequence"/>
</dbReference>
<comment type="similarity">
    <text evidence="2 6">Belongs to the fungal hydrophobin family.</text>
</comment>
<dbReference type="GO" id="GO:0005199">
    <property type="term" value="F:structural constituent of cell wall"/>
    <property type="evidence" value="ECO:0007669"/>
    <property type="project" value="InterPro"/>
</dbReference>
<dbReference type="EMBL" id="JANKHO010000241">
    <property type="protein sequence ID" value="KAJ3512702.1"/>
    <property type="molecule type" value="Genomic_DNA"/>
</dbReference>
<keyword evidence="5 6" id="KW-1015">Disulfide bond</keyword>
<keyword evidence="3 6" id="KW-0134">Cell wall</keyword>